<dbReference type="OrthoDB" id="2789670at2759"/>
<feature type="binding site" description="axial binding residue" evidence="13">
    <location>
        <position position="444"/>
    </location>
    <ligand>
        <name>heme</name>
        <dbReference type="ChEBI" id="CHEBI:30413"/>
    </ligand>
    <ligandPart>
        <name>Fe</name>
        <dbReference type="ChEBI" id="CHEBI:18248"/>
    </ligandPart>
</feature>
<evidence type="ECO:0000256" key="7">
    <source>
        <dbReference type="ARBA" id="ARBA00022824"/>
    </source>
</evidence>
<comment type="cofactor">
    <cofactor evidence="1 13">
        <name>heme</name>
        <dbReference type="ChEBI" id="CHEBI:30413"/>
    </cofactor>
</comment>
<accession>A0A7M6UVV5</accession>
<dbReference type="InterPro" id="IPR036396">
    <property type="entry name" value="Cyt_P450_sf"/>
</dbReference>
<evidence type="ECO:0000313" key="16">
    <source>
        <dbReference type="EnsemblMetazoa" id="NP_001165939"/>
    </source>
</evidence>
<evidence type="ECO:0000256" key="10">
    <source>
        <dbReference type="ARBA" id="ARBA00023004"/>
    </source>
</evidence>
<dbReference type="SMR" id="A0A7M6UVV5"/>
<dbReference type="PRINTS" id="PR00463">
    <property type="entry name" value="EP450I"/>
</dbReference>
<evidence type="ECO:0000256" key="9">
    <source>
        <dbReference type="ARBA" id="ARBA00023002"/>
    </source>
</evidence>
<evidence type="ECO:0000256" key="13">
    <source>
        <dbReference type="PIRSR" id="PIRSR602401-1"/>
    </source>
</evidence>
<keyword evidence="15" id="KW-0812">Transmembrane</keyword>
<evidence type="ECO:0000256" key="15">
    <source>
        <dbReference type="SAM" id="Phobius"/>
    </source>
</evidence>
<dbReference type="InterPro" id="IPR017972">
    <property type="entry name" value="Cyt_P450_CS"/>
</dbReference>
<dbReference type="GO" id="GO:0005506">
    <property type="term" value="F:iron ion binding"/>
    <property type="evidence" value="ECO:0007669"/>
    <property type="project" value="InterPro"/>
</dbReference>
<keyword evidence="7" id="KW-0256">Endoplasmic reticulum</keyword>
<dbReference type="FunCoup" id="A0A7M6UVV5">
    <property type="interactions" value="288"/>
</dbReference>
<dbReference type="PANTHER" id="PTHR24292">
    <property type="entry name" value="CYTOCHROME P450"/>
    <property type="match status" value="1"/>
</dbReference>
<reference evidence="16" key="1">
    <citation type="submission" date="2021-01" db="UniProtKB">
        <authorList>
            <consortium name="EnsemblMetazoa"/>
        </authorList>
    </citation>
    <scope>IDENTIFICATION</scope>
</reference>
<keyword evidence="6 13" id="KW-0479">Metal-binding</keyword>
<keyword evidence="5 13" id="KW-0349">Heme</keyword>
<comment type="subcellular location">
    <subcellularLocation>
        <location evidence="3">Endoplasmic reticulum membrane</location>
        <topology evidence="3">Peripheral membrane protein</topology>
    </subcellularLocation>
    <subcellularLocation>
        <location evidence="2">Microsome membrane</location>
        <topology evidence="2">Peripheral membrane protein</topology>
    </subcellularLocation>
</comment>
<dbReference type="RefSeq" id="NP_001165939.1">
    <property type="nucleotide sequence ID" value="NM_001172468.1"/>
</dbReference>
<dbReference type="FunFam" id="1.10.630.10:FF:000042">
    <property type="entry name" value="Cytochrome P450"/>
    <property type="match status" value="1"/>
</dbReference>
<dbReference type="GO" id="GO:0016705">
    <property type="term" value="F:oxidoreductase activity, acting on paired donors, with incorporation or reduction of molecular oxygen"/>
    <property type="evidence" value="ECO:0007669"/>
    <property type="project" value="InterPro"/>
</dbReference>
<dbReference type="EnsemblMetazoa" id="NM_001172468">
    <property type="protein sequence ID" value="NP_001165939"/>
    <property type="gene ID" value="GeneID_100379092"/>
</dbReference>
<name>A0A7M6UVV5_NASVI</name>
<dbReference type="PROSITE" id="PS00086">
    <property type="entry name" value="CYTOCHROME_P450"/>
    <property type="match status" value="1"/>
</dbReference>
<sequence length="499" mass="57895">MELGVVEILIGMALLFLGFYYYLTSNFDFWKKRQVLGPKPIPIFGNFKDVILGNINPALLVQKFYDEFKNEQFIGLFSRSSPSLMIKDPDLIRDVLIKDFNVFADRAVASIPKNDPFSENLLNLEHERWRPLRNRLSPIFTSGKLKDMFYLMVDCAQNLEEYVNELVKKDQPVECRELSAKFTTDSIGACAFGLNTNALHDENSEFRRFGRDLFASTLKNKFRRLLRELFPKLYAISGQWLQNDATLFFIRSIKETTEYRKKNKVRRNDFVDLLMDLQNQPEKLSTFEFTDSLLTAQALVFFIAGFETSSTTISNALYELAFHQDEQDKLREEIISELKKNENKLTYESIKSMKYLDKVVKESLRKYPPGSILRRTSLAPYTFYGSKVTIPKHTPVLIPVWAIHRDPEIYPNPGEFDPERFSEENEKSRHPMHYLPFGDGPHNCIGARFAKYQTKIGIVAIINKFKVDVCDKTCRTYFIENRSIIPTPVGGIHLKITKL</sequence>
<dbReference type="KEGG" id="nvi:100379092"/>
<evidence type="ECO:0000256" key="5">
    <source>
        <dbReference type="ARBA" id="ARBA00022617"/>
    </source>
</evidence>
<evidence type="ECO:0000256" key="1">
    <source>
        <dbReference type="ARBA" id="ARBA00001971"/>
    </source>
</evidence>
<evidence type="ECO:0000256" key="8">
    <source>
        <dbReference type="ARBA" id="ARBA00022848"/>
    </source>
</evidence>
<evidence type="ECO:0000256" key="3">
    <source>
        <dbReference type="ARBA" id="ARBA00004406"/>
    </source>
</evidence>
<keyword evidence="12 15" id="KW-0472">Membrane</keyword>
<evidence type="ECO:0000256" key="12">
    <source>
        <dbReference type="ARBA" id="ARBA00023136"/>
    </source>
</evidence>
<dbReference type="Gene3D" id="1.10.630.10">
    <property type="entry name" value="Cytochrome P450"/>
    <property type="match status" value="1"/>
</dbReference>
<dbReference type="Proteomes" id="UP000002358">
    <property type="component" value="Chromosome 1"/>
</dbReference>
<evidence type="ECO:0000313" key="17">
    <source>
        <dbReference type="Proteomes" id="UP000002358"/>
    </source>
</evidence>
<dbReference type="GO" id="GO:0004497">
    <property type="term" value="F:monooxygenase activity"/>
    <property type="evidence" value="ECO:0007669"/>
    <property type="project" value="UniProtKB-KW"/>
</dbReference>
<evidence type="ECO:0000256" key="14">
    <source>
        <dbReference type="RuleBase" id="RU000461"/>
    </source>
</evidence>
<dbReference type="GeneID" id="100379092"/>
<dbReference type="AlphaFoldDB" id="A0A7M6UVV5"/>
<dbReference type="GO" id="GO:0020037">
    <property type="term" value="F:heme binding"/>
    <property type="evidence" value="ECO:0007669"/>
    <property type="project" value="InterPro"/>
</dbReference>
<evidence type="ECO:0000256" key="4">
    <source>
        <dbReference type="ARBA" id="ARBA00010617"/>
    </source>
</evidence>
<dbReference type="InterPro" id="IPR050476">
    <property type="entry name" value="Insect_CytP450_Detox"/>
</dbReference>
<keyword evidence="10 13" id="KW-0408">Iron</keyword>
<evidence type="ECO:0000256" key="6">
    <source>
        <dbReference type="ARBA" id="ARBA00022723"/>
    </source>
</evidence>
<dbReference type="PRINTS" id="PR00385">
    <property type="entry name" value="P450"/>
</dbReference>
<keyword evidence="9 14" id="KW-0560">Oxidoreductase</keyword>
<keyword evidence="17" id="KW-1185">Reference proteome</keyword>
<dbReference type="CTD" id="100379092"/>
<evidence type="ECO:0008006" key="18">
    <source>
        <dbReference type="Google" id="ProtNLM"/>
    </source>
</evidence>
<evidence type="ECO:0000256" key="2">
    <source>
        <dbReference type="ARBA" id="ARBA00004174"/>
    </source>
</evidence>
<dbReference type="InterPro" id="IPR001128">
    <property type="entry name" value="Cyt_P450"/>
</dbReference>
<dbReference type="GO" id="GO:0005789">
    <property type="term" value="C:endoplasmic reticulum membrane"/>
    <property type="evidence" value="ECO:0007669"/>
    <property type="project" value="UniProtKB-SubCell"/>
</dbReference>
<dbReference type="SUPFAM" id="SSF48264">
    <property type="entry name" value="Cytochrome P450"/>
    <property type="match status" value="1"/>
</dbReference>
<protein>
    <recommendedName>
        <fullName evidence="18">Cytochrome P450</fullName>
    </recommendedName>
</protein>
<dbReference type="InterPro" id="IPR002401">
    <property type="entry name" value="Cyt_P450_E_grp-I"/>
</dbReference>
<comment type="similarity">
    <text evidence="4 14">Belongs to the cytochrome P450 family.</text>
</comment>
<dbReference type="PANTHER" id="PTHR24292:SF54">
    <property type="entry name" value="CYP9F3-RELATED"/>
    <property type="match status" value="1"/>
</dbReference>
<keyword evidence="15" id="KW-1133">Transmembrane helix</keyword>
<keyword evidence="8" id="KW-0492">Microsome</keyword>
<organism evidence="16 17">
    <name type="scientific">Nasonia vitripennis</name>
    <name type="common">Parasitic wasp</name>
    <dbReference type="NCBI Taxonomy" id="7425"/>
    <lineage>
        <taxon>Eukaryota</taxon>
        <taxon>Metazoa</taxon>
        <taxon>Ecdysozoa</taxon>
        <taxon>Arthropoda</taxon>
        <taxon>Hexapoda</taxon>
        <taxon>Insecta</taxon>
        <taxon>Pterygota</taxon>
        <taxon>Neoptera</taxon>
        <taxon>Endopterygota</taxon>
        <taxon>Hymenoptera</taxon>
        <taxon>Apocrita</taxon>
        <taxon>Proctotrupomorpha</taxon>
        <taxon>Chalcidoidea</taxon>
        <taxon>Pteromalidae</taxon>
        <taxon>Pteromalinae</taxon>
        <taxon>Nasonia</taxon>
    </lineage>
</organism>
<dbReference type="CDD" id="cd11056">
    <property type="entry name" value="CYP6-like"/>
    <property type="match status" value="1"/>
</dbReference>
<dbReference type="InParanoid" id="A0A7M6UVV5"/>
<keyword evidence="11 14" id="KW-0503">Monooxygenase</keyword>
<proteinExistence type="inferred from homology"/>
<feature type="transmembrane region" description="Helical" evidence="15">
    <location>
        <begin position="6"/>
        <end position="23"/>
    </location>
</feature>
<evidence type="ECO:0000256" key="11">
    <source>
        <dbReference type="ARBA" id="ARBA00023033"/>
    </source>
</evidence>
<dbReference type="Pfam" id="PF00067">
    <property type="entry name" value="p450"/>
    <property type="match status" value="1"/>
</dbReference>